<evidence type="ECO:0000313" key="1">
    <source>
        <dbReference type="EMBL" id="KRH07977.1"/>
    </source>
</evidence>
<dbReference type="EMBL" id="CM000849">
    <property type="protein sequence ID" value="KRH07977.1"/>
    <property type="molecule type" value="Genomic_DNA"/>
</dbReference>
<reference evidence="1 2" key="1">
    <citation type="journal article" date="2010" name="Nature">
        <title>Genome sequence of the palaeopolyploid soybean.</title>
        <authorList>
            <person name="Schmutz J."/>
            <person name="Cannon S.B."/>
            <person name="Schlueter J."/>
            <person name="Ma J."/>
            <person name="Mitros T."/>
            <person name="Nelson W."/>
            <person name="Hyten D.L."/>
            <person name="Song Q."/>
            <person name="Thelen J.J."/>
            <person name="Cheng J."/>
            <person name="Xu D."/>
            <person name="Hellsten U."/>
            <person name="May G.D."/>
            <person name="Yu Y."/>
            <person name="Sakurai T."/>
            <person name="Umezawa T."/>
            <person name="Bhattacharyya M.K."/>
            <person name="Sandhu D."/>
            <person name="Valliyodan B."/>
            <person name="Lindquist E."/>
            <person name="Peto M."/>
            <person name="Grant D."/>
            <person name="Shu S."/>
            <person name="Goodstein D."/>
            <person name="Barry K."/>
            <person name="Futrell-Griggs M."/>
            <person name="Abernathy B."/>
            <person name="Du J."/>
            <person name="Tian Z."/>
            <person name="Zhu L."/>
            <person name="Gill N."/>
            <person name="Joshi T."/>
            <person name="Libault M."/>
            <person name="Sethuraman A."/>
            <person name="Zhang X.-C."/>
            <person name="Shinozaki K."/>
            <person name="Nguyen H.T."/>
            <person name="Wing R.A."/>
            <person name="Cregan P."/>
            <person name="Specht J."/>
            <person name="Grimwood J."/>
            <person name="Rokhsar D."/>
            <person name="Stacey G."/>
            <person name="Shoemaker R.C."/>
            <person name="Jackson S.A."/>
        </authorList>
    </citation>
    <scope>NUCLEOTIDE SEQUENCE [LARGE SCALE GENOMIC DNA]</scope>
    <source>
        <strain evidence="2">cv. Williams 82</strain>
        <tissue evidence="1">Callus</tissue>
    </source>
</reference>
<dbReference type="InParanoid" id="A0A0R0FY71"/>
<sequence>MVGILLLYKQKGQKLSWYFELPQDRVYGIILPPTHFYRIGGVIKKL</sequence>
<proteinExistence type="predicted"/>
<accession>A0A0R0FY71</accession>
<gene>
    <name evidence="1" type="ORF">GLYMA_16G121800</name>
</gene>
<dbReference type="AlphaFoldDB" id="A0A0R0FY71"/>
<dbReference type="EnsemblPlants" id="KRH07977">
    <property type="protein sequence ID" value="KRH07977"/>
    <property type="gene ID" value="GLYMA_16G121800"/>
</dbReference>
<reference evidence="1" key="3">
    <citation type="submission" date="2018-07" db="EMBL/GenBank/DDBJ databases">
        <title>WGS assembly of Glycine max.</title>
        <authorList>
            <person name="Schmutz J."/>
            <person name="Cannon S."/>
            <person name="Schlueter J."/>
            <person name="Ma J."/>
            <person name="Mitros T."/>
            <person name="Nelson W."/>
            <person name="Hyten D."/>
            <person name="Song Q."/>
            <person name="Thelen J."/>
            <person name="Cheng J."/>
            <person name="Xu D."/>
            <person name="Hellsten U."/>
            <person name="May G."/>
            <person name="Yu Y."/>
            <person name="Sakurai T."/>
            <person name="Umezawa T."/>
            <person name="Bhattacharyya M."/>
            <person name="Sandhu D."/>
            <person name="Valliyodan B."/>
            <person name="Lindquist E."/>
            <person name="Peto M."/>
            <person name="Grant D."/>
            <person name="Shu S."/>
            <person name="Goodstein D."/>
            <person name="Barry K."/>
            <person name="Futrell-Griggs M."/>
            <person name="Abernathy B."/>
            <person name="Du J."/>
            <person name="Tian Z."/>
            <person name="Zhu L."/>
            <person name="Gill N."/>
            <person name="Joshi T."/>
            <person name="Libault M."/>
            <person name="Sethuraman A."/>
            <person name="Zhang X."/>
            <person name="Shinozaki K."/>
            <person name="Nguyen H."/>
            <person name="Wing R."/>
            <person name="Cregan P."/>
            <person name="Specht J."/>
            <person name="Grimwood J."/>
            <person name="Rokhsar D."/>
            <person name="Stacey G."/>
            <person name="Shoemaker R."/>
            <person name="Jackson S."/>
        </authorList>
    </citation>
    <scope>NUCLEOTIDE SEQUENCE</scope>
    <source>
        <tissue evidence="1">Callus</tissue>
    </source>
</reference>
<organism evidence="1">
    <name type="scientific">Glycine max</name>
    <name type="common">Soybean</name>
    <name type="synonym">Glycine hispida</name>
    <dbReference type="NCBI Taxonomy" id="3847"/>
    <lineage>
        <taxon>Eukaryota</taxon>
        <taxon>Viridiplantae</taxon>
        <taxon>Streptophyta</taxon>
        <taxon>Embryophyta</taxon>
        <taxon>Tracheophyta</taxon>
        <taxon>Spermatophyta</taxon>
        <taxon>Magnoliopsida</taxon>
        <taxon>eudicotyledons</taxon>
        <taxon>Gunneridae</taxon>
        <taxon>Pentapetalae</taxon>
        <taxon>rosids</taxon>
        <taxon>fabids</taxon>
        <taxon>Fabales</taxon>
        <taxon>Fabaceae</taxon>
        <taxon>Papilionoideae</taxon>
        <taxon>50 kb inversion clade</taxon>
        <taxon>NPAAA clade</taxon>
        <taxon>indigoferoid/millettioid clade</taxon>
        <taxon>Phaseoleae</taxon>
        <taxon>Glycine</taxon>
        <taxon>Glycine subgen. Soja</taxon>
    </lineage>
</organism>
<name>A0A0R0FY71_SOYBN</name>
<protein>
    <submittedName>
        <fullName evidence="1 2">Uncharacterized protein</fullName>
    </submittedName>
</protein>
<evidence type="ECO:0000313" key="3">
    <source>
        <dbReference type="Proteomes" id="UP000008827"/>
    </source>
</evidence>
<keyword evidence="3" id="KW-1185">Reference proteome</keyword>
<reference evidence="2" key="2">
    <citation type="submission" date="2018-02" db="UniProtKB">
        <authorList>
            <consortium name="EnsemblPlants"/>
        </authorList>
    </citation>
    <scope>IDENTIFICATION</scope>
    <source>
        <strain evidence="2">Williams 82</strain>
    </source>
</reference>
<dbReference type="Gramene" id="KRH07977">
    <property type="protein sequence ID" value="KRH07977"/>
    <property type="gene ID" value="GLYMA_16G121800"/>
</dbReference>
<dbReference type="Proteomes" id="UP000008827">
    <property type="component" value="Chromosome 16"/>
</dbReference>
<evidence type="ECO:0000313" key="2">
    <source>
        <dbReference type="EnsemblPlants" id="KRH07977"/>
    </source>
</evidence>